<comment type="caution">
    <text evidence="1">The sequence shown here is derived from an EMBL/GenBank/DDBJ whole genome shotgun (WGS) entry which is preliminary data.</text>
</comment>
<proteinExistence type="predicted"/>
<gene>
    <name evidence="1" type="ORF">V1478_003565</name>
</gene>
<dbReference type="EMBL" id="JAUDFV010000074">
    <property type="protein sequence ID" value="KAL2733867.1"/>
    <property type="molecule type" value="Genomic_DNA"/>
</dbReference>
<protein>
    <submittedName>
        <fullName evidence="1">Uncharacterized protein</fullName>
    </submittedName>
</protein>
<dbReference type="Proteomes" id="UP001607302">
    <property type="component" value="Unassembled WGS sequence"/>
</dbReference>
<sequence length="84" mass="9869">MVLMFYVYSIMDIRVSLKGIEFHMKGSILYRTETDKIRRPEKPKLKIAKMWMSFSLSKLATKNCLPVRKEDIKDKGEARSKANK</sequence>
<name>A0ABD2BM78_VESSQ</name>
<feature type="non-terminal residue" evidence="1">
    <location>
        <position position="84"/>
    </location>
</feature>
<dbReference type="AlphaFoldDB" id="A0ABD2BM78"/>
<evidence type="ECO:0000313" key="1">
    <source>
        <dbReference type="EMBL" id="KAL2733867.1"/>
    </source>
</evidence>
<evidence type="ECO:0000313" key="2">
    <source>
        <dbReference type="Proteomes" id="UP001607302"/>
    </source>
</evidence>
<keyword evidence="2" id="KW-1185">Reference proteome</keyword>
<organism evidence="1 2">
    <name type="scientific">Vespula squamosa</name>
    <name type="common">Southern yellow jacket</name>
    <name type="synonym">Wasp</name>
    <dbReference type="NCBI Taxonomy" id="30214"/>
    <lineage>
        <taxon>Eukaryota</taxon>
        <taxon>Metazoa</taxon>
        <taxon>Ecdysozoa</taxon>
        <taxon>Arthropoda</taxon>
        <taxon>Hexapoda</taxon>
        <taxon>Insecta</taxon>
        <taxon>Pterygota</taxon>
        <taxon>Neoptera</taxon>
        <taxon>Endopterygota</taxon>
        <taxon>Hymenoptera</taxon>
        <taxon>Apocrita</taxon>
        <taxon>Aculeata</taxon>
        <taxon>Vespoidea</taxon>
        <taxon>Vespidae</taxon>
        <taxon>Vespinae</taxon>
        <taxon>Vespula</taxon>
    </lineage>
</organism>
<reference evidence="1 2" key="1">
    <citation type="journal article" date="2024" name="Ann. Entomol. Soc. Am.">
        <title>Genomic analyses of the southern and eastern yellowjacket wasps (Hymenoptera: Vespidae) reveal evolutionary signatures of social life.</title>
        <authorList>
            <person name="Catto M.A."/>
            <person name="Caine P.B."/>
            <person name="Orr S.E."/>
            <person name="Hunt B.G."/>
            <person name="Goodisman M.A.D."/>
        </authorList>
    </citation>
    <scope>NUCLEOTIDE SEQUENCE [LARGE SCALE GENOMIC DNA]</scope>
    <source>
        <strain evidence="1">233</strain>
        <tissue evidence="1">Head and thorax</tissue>
    </source>
</reference>
<accession>A0ABD2BM78</accession>